<dbReference type="CDD" id="cd00267">
    <property type="entry name" value="ABC_ATPase"/>
    <property type="match status" value="1"/>
</dbReference>
<dbReference type="GO" id="GO:0016887">
    <property type="term" value="F:ATP hydrolysis activity"/>
    <property type="evidence" value="ECO:0007669"/>
    <property type="project" value="InterPro"/>
</dbReference>
<accession>A0A1W1CI61</accession>
<protein>
    <recommendedName>
        <fullName evidence="1">ATPase AAA-type core domain-containing protein</fullName>
    </recommendedName>
</protein>
<gene>
    <name evidence="2" type="ORF">MNB_SV-12-1220</name>
</gene>
<evidence type="ECO:0000259" key="1">
    <source>
        <dbReference type="Pfam" id="PF13304"/>
    </source>
</evidence>
<dbReference type="Pfam" id="PF13304">
    <property type="entry name" value="AAA_21"/>
    <property type="match status" value="1"/>
</dbReference>
<dbReference type="InterPro" id="IPR014555">
    <property type="entry name" value="RecF-like"/>
</dbReference>
<dbReference type="EMBL" id="FPHE01000141">
    <property type="protein sequence ID" value="SFV65435.1"/>
    <property type="molecule type" value="Genomic_DNA"/>
</dbReference>
<proteinExistence type="predicted"/>
<organism evidence="2">
    <name type="scientific">hydrothermal vent metagenome</name>
    <dbReference type="NCBI Taxonomy" id="652676"/>
    <lineage>
        <taxon>unclassified sequences</taxon>
        <taxon>metagenomes</taxon>
        <taxon>ecological metagenomes</taxon>
    </lineage>
</organism>
<dbReference type="InterPro" id="IPR003959">
    <property type="entry name" value="ATPase_AAA_core"/>
</dbReference>
<dbReference type="PIRSF" id="PIRSF029347">
    <property type="entry name" value="RecF"/>
    <property type="match status" value="1"/>
</dbReference>
<dbReference type="GO" id="GO:0005524">
    <property type="term" value="F:ATP binding"/>
    <property type="evidence" value="ECO:0007669"/>
    <property type="project" value="InterPro"/>
</dbReference>
<dbReference type="PANTHER" id="PTHR40396">
    <property type="entry name" value="ATPASE-LIKE PROTEIN"/>
    <property type="match status" value="1"/>
</dbReference>
<dbReference type="InterPro" id="IPR027417">
    <property type="entry name" value="P-loop_NTPase"/>
</dbReference>
<sequence length="392" mass="44911">MPINMLKVKNFKSLKDTKITFSKNSFLIGINGSGKTTVLQAIDFLSAISSGEVEEWLELRGWSKKDLTFYGDKKSLIDFEILFTLEDIIYFWVFSFNSHSMKCTTEMLFKSIDKNSTKLSEILYVKNGYYQINKDKKEKITFKYKGSILSVLETSLLKDDLNSIHSFFNEIRSAELLSPTLMKKRARESNNSIGLGGEKLSAFVNSLDREKKEKLQKALKDFFPNINSFETKSLRSGWKTLSLIEKHNNKFIETDSMHLSDGILRILAILSQLLTTESILIFDEIEDGINQEFVEKLVDTLLESSHQTIVATHSPLLLNYLDDEVAKESILFVYKAKDGSTKVGNFFEIIAKYQEISEHEYDLFGAGEIMQRVNLLELTDKLLQEVDSEDSH</sequence>
<feature type="domain" description="ATPase AAA-type core" evidence="1">
    <location>
        <begin position="26"/>
        <end position="319"/>
    </location>
</feature>
<evidence type="ECO:0000313" key="2">
    <source>
        <dbReference type="EMBL" id="SFV65435.1"/>
    </source>
</evidence>
<dbReference type="SUPFAM" id="SSF52540">
    <property type="entry name" value="P-loop containing nucleoside triphosphate hydrolases"/>
    <property type="match status" value="1"/>
</dbReference>
<dbReference type="PANTHER" id="PTHR40396:SF1">
    <property type="entry name" value="ATPASE AAA-TYPE CORE DOMAIN-CONTAINING PROTEIN"/>
    <property type="match status" value="1"/>
</dbReference>
<dbReference type="AlphaFoldDB" id="A0A1W1CI61"/>
<dbReference type="Gene3D" id="3.40.50.300">
    <property type="entry name" value="P-loop containing nucleotide triphosphate hydrolases"/>
    <property type="match status" value="1"/>
</dbReference>
<name>A0A1W1CI61_9ZZZZ</name>
<reference evidence="2" key="1">
    <citation type="submission" date="2016-10" db="EMBL/GenBank/DDBJ databases">
        <authorList>
            <person name="de Groot N.N."/>
        </authorList>
    </citation>
    <scope>NUCLEOTIDE SEQUENCE</scope>
</reference>